<dbReference type="InParanoid" id="G4Z2T7"/>
<evidence type="ECO:0000313" key="3">
    <source>
        <dbReference type="Proteomes" id="UP000002640"/>
    </source>
</evidence>
<feature type="non-terminal residue" evidence="2">
    <location>
        <position position="1"/>
    </location>
</feature>
<evidence type="ECO:0000256" key="1">
    <source>
        <dbReference type="SAM" id="Phobius"/>
    </source>
</evidence>
<proteinExistence type="predicted"/>
<protein>
    <submittedName>
        <fullName evidence="2">Uncharacterized protein</fullName>
    </submittedName>
</protein>
<dbReference type="AlphaFoldDB" id="G4Z2T7"/>
<gene>
    <name evidence="2" type="ORF">PHYSODRAFT_494113</name>
</gene>
<dbReference type="EMBL" id="JH159153">
    <property type="protein sequence ID" value="EGZ22212.1"/>
    <property type="molecule type" value="Genomic_DNA"/>
</dbReference>
<accession>G4Z2T7</accession>
<keyword evidence="3" id="KW-1185">Reference proteome</keyword>
<feature type="transmembrane region" description="Helical" evidence="1">
    <location>
        <begin position="33"/>
        <end position="51"/>
    </location>
</feature>
<dbReference type="KEGG" id="psoj:PHYSODRAFT_494113"/>
<keyword evidence="1" id="KW-0472">Membrane</keyword>
<keyword evidence="1" id="KW-0812">Transmembrane</keyword>
<dbReference type="Proteomes" id="UP000002640">
    <property type="component" value="Unassembled WGS sequence"/>
</dbReference>
<organism evidence="2 3">
    <name type="scientific">Phytophthora sojae (strain P6497)</name>
    <name type="common">Soybean stem and root rot agent</name>
    <name type="synonym">Phytophthora megasperma f. sp. glycines</name>
    <dbReference type="NCBI Taxonomy" id="1094619"/>
    <lineage>
        <taxon>Eukaryota</taxon>
        <taxon>Sar</taxon>
        <taxon>Stramenopiles</taxon>
        <taxon>Oomycota</taxon>
        <taxon>Peronosporomycetes</taxon>
        <taxon>Peronosporales</taxon>
        <taxon>Peronosporaceae</taxon>
        <taxon>Phytophthora</taxon>
    </lineage>
</organism>
<name>G4Z2T7_PHYSP</name>
<dbReference type="RefSeq" id="XP_009524929.1">
    <property type="nucleotide sequence ID" value="XM_009526634.1"/>
</dbReference>
<evidence type="ECO:0000313" key="2">
    <source>
        <dbReference type="EMBL" id="EGZ22212.1"/>
    </source>
</evidence>
<keyword evidence="1" id="KW-1133">Transmembrane helix</keyword>
<reference evidence="2 3" key="1">
    <citation type="journal article" date="2006" name="Science">
        <title>Phytophthora genome sequences uncover evolutionary origins and mechanisms of pathogenesis.</title>
        <authorList>
            <person name="Tyler B.M."/>
            <person name="Tripathy S."/>
            <person name="Zhang X."/>
            <person name="Dehal P."/>
            <person name="Jiang R.H."/>
            <person name="Aerts A."/>
            <person name="Arredondo F.D."/>
            <person name="Baxter L."/>
            <person name="Bensasson D."/>
            <person name="Beynon J.L."/>
            <person name="Chapman J."/>
            <person name="Damasceno C.M."/>
            <person name="Dorrance A.E."/>
            <person name="Dou D."/>
            <person name="Dickerman A.W."/>
            <person name="Dubchak I.L."/>
            <person name="Garbelotto M."/>
            <person name="Gijzen M."/>
            <person name="Gordon S.G."/>
            <person name="Govers F."/>
            <person name="Grunwald N.J."/>
            <person name="Huang W."/>
            <person name="Ivors K.L."/>
            <person name="Jones R.W."/>
            <person name="Kamoun S."/>
            <person name="Krampis K."/>
            <person name="Lamour K.H."/>
            <person name="Lee M.K."/>
            <person name="McDonald W.H."/>
            <person name="Medina M."/>
            <person name="Meijer H.J."/>
            <person name="Nordberg E.K."/>
            <person name="Maclean D.J."/>
            <person name="Ospina-Giraldo M.D."/>
            <person name="Morris P.F."/>
            <person name="Phuntumart V."/>
            <person name="Putnam N.H."/>
            <person name="Rash S."/>
            <person name="Rose J.K."/>
            <person name="Sakihama Y."/>
            <person name="Salamov A.A."/>
            <person name="Savidor A."/>
            <person name="Scheuring C.F."/>
            <person name="Smith B.M."/>
            <person name="Sobral B.W."/>
            <person name="Terry A."/>
            <person name="Torto-Alalibo T.A."/>
            <person name="Win J."/>
            <person name="Xu Z."/>
            <person name="Zhang H."/>
            <person name="Grigoriev I.V."/>
            <person name="Rokhsar D.S."/>
            <person name="Boore J.L."/>
        </authorList>
    </citation>
    <scope>NUCLEOTIDE SEQUENCE [LARGE SCALE GENOMIC DNA]</scope>
    <source>
        <strain evidence="2 3">P6497</strain>
    </source>
</reference>
<sequence>LLLAALKRKFGYSPLYQLVFVLEAQASAIQGHLFLWTISILHITLVHYGTLNEFCMR</sequence>
<dbReference type="GeneID" id="20657026"/>